<dbReference type="PROSITE" id="PS51296">
    <property type="entry name" value="RIESKE"/>
    <property type="match status" value="1"/>
</dbReference>
<dbReference type="AlphaFoldDB" id="A0A6J6MVW8"/>
<dbReference type="InterPro" id="IPR036922">
    <property type="entry name" value="Rieske_2Fe-2S_sf"/>
</dbReference>
<dbReference type="PANTHER" id="PTHR39157">
    <property type="entry name" value="INTEGRAL MEMBRANE PROTEIN-RELATED"/>
    <property type="match status" value="1"/>
</dbReference>
<organism evidence="8">
    <name type="scientific">freshwater metagenome</name>
    <dbReference type="NCBI Taxonomy" id="449393"/>
    <lineage>
        <taxon>unclassified sequences</taxon>
        <taxon>metagenomes</taxon>
        <taxon>ecological metagenomes</taxon>
    </lineage>
</organism>
<sequence length="307" mass="32234">MSSVQEFLQGVAKSWTHQSWSVRLLRFWLGITFTYAGIDKALDGGFLNPDATTYIGKQLAGFAQQSPISPLLNKMVEHATLVGAGTMVGEIAIGLATLFGVLPFLAAVAGAGLSASLWLSSTFYTTPYFLAPDTAYLIMWLVFALSVMPRKRTVSRVLNVDRRGAIGIGVVGALSIAFASLGNFFARPAKIAFSAAKVVTKQGGGAPTNAIVAISDLNVGSALQIKLTSGDPGILIRTATDAVCAFSAVCTHQGCTVDYDQASKELICPCHGARFDPLQNGKAIAGPTRAALTEIPVQISGEYIVSS</sequence>
<accession>A0A6J6MVW8</accession>
<feature type="transmembrane region" description="Helical" evidence="6">
    <location>
        <begin position="165"/>
        <end position="186"/>
    </location>
</feature>
<evidence type="ECO:0000256" key="6">
    <source>
        <dbReference type="SAM" id="Phobius"/>
    </source>
</evidence>
<evidence type="ECO:0000256" key="3">
    <source>
        <dbReference type="ARBA" id="ARBA00023004"/>
    </source>
</evidence>
<keyword evidence="1" id="KW-0001">2Fe-2S</keyword>
<dbReference type="GO" id="GO:0051537">
    <property type="term" value="F:2 iron, 2 sulfur cluster binding"/>
    <property type="evidence" value="ECO:0007669"/>
    <property type="project" value="UniProtKB-KW"/>
</dbReference>
<evidence type="ECO:0000259" key="7">
    <source>
        <dbReference type="PROSITE" id="PS51296"/>
    </source>
</evidence>
<dbReference type="Pfam" id="PF00355">
    <property type="entry name" value="Rieske"/>
    <property type="match status" value="1"/>
</dbReference>
<keyword evidence="4" id="KW-0411">Iron-sulfur</keyword>
<dbReference type="Gene3D" id="2.102.10.10">
    <property type="entry name" value="Rieske [2Fe-2S] iron-sulphur domain"/>
    <property type="match status" value="1"/>
</dbReference>
<dbReference type="GO" id="GO:0046872">
    <property type="term" value="F:metal ion binding"/>
    <property type="evidence" value="ECO:0007669"/>
    <property type="project" value="UniProtKB-KW"/>
</dbReference>
<keyword evidence="3" id="KW-0408">Iron</keyword>
<protein>
    <submittedName>
        <fullName evidence="8">Unannotated protein</fullName>
    </submittedName>
</protein>
<name>A0A6J6MVW8_9ZZZZ</name>
<evidence type="ECO:0000256" key="4">
    <source>
        <dbReference type="ARBA" id="ARBA00023014"/>
    </source>
</evidence>
<evidence type="ECO:0000313" key="8">
    <source>
        <dbReference type="EMBL" id="CAB4677238.1"/>
    </source>
</evidence>
<evidence type="ECO:0000256" key="2">
    <source>
        <dbReference type="ARBA" id="ARBA00022723"/>
    </source>
</evidence>
<gene>
    <name evidence="8" type="ORF">UFOPK2360_00268</name>
</gene>
<dbReference type="InterPro" id="IPR017941">
    <property type="entry name" value="Rieske_2Fe-2S"/>
</dbReference>
<dbReference type="Pfam" id="PF04173">
    <property type="entry name" value="DoxD"/>
    <property type="match status" value="1"/>
</dbReference>
<evidence type="ECO:0000256" key="5">
    <source>
        <dbReference type="ARBA" id="ARBA00023157"/>
    </source>
</evidence>
<feature type="domain" description="Rieske" evidence="7">
    <location>
        <begin position="209"/>
        <end position="306"/>
    </location>
</feature>
<dbReference type="SUPFAM" id="SSF50022">
    <property type="entry name" value="ISP domain"/>
    <property type="match status" value="1"/>
</dbReference>
<feature type="transmembrane region" description="Helical" evidence="6">
    <location>
        <begin position="125"/>
        <end position="145"/>
    </location>
</feature>
<keyword evidence="6" id="KW-0812">Transmembrane</keyword>
<dbReference type="InterPro" id="IPR005805">
    <property type="entry name" value="Rieske_Fe-S_prot_C"/>
</dbReference>
<feature type="transmembrane region" description="Helical" evidence="6">
    <location>
        <begin position="91"/>
        <end position="119"/>
    </location>
</feature>
<dbReference type="InterPro" id="IPR007301">
    <property type="entry name" value="DoxD"/>
</dbReference>
<dbReference type="PRINTS" id="PR00162">
    <property type="entry name" value="RIESKE"/>
</dbReference>
<dbReference type="PANTHER" id="PTHR39157:SF1">
    <property type="entry name" value="DOXX FAMILY PROTEIN"/>
    <property type="match status" value="1"/>
</dbReference>
<dbReference type="GO" id="GO:0016020">
    <property type="term" value="C:membrane"/>
    <property type="evidence" value="ECO:0007669"/>
    <property type="project" value="InterPro"/>
</dbReference>
<keyword evidence="5" id="KW-1015">Disulfide bond</keyword>
<keyword evidence="6" id="KW-1133">Transmembrane helix</keyword>
<dbReference type="EMBL" id="CAEZXH010000009">
    <property type="protein sequence ID" value="CAB4677238.1"/>
    <property type="molecule type" value="Genomic_DNA"/>
</dbReference>
<keyword evidence="2" id="KW-0479">Metal-binding</keyword>
<reference evidence="8" key="1">
    <citation type="submission" date="2020-05" db="EMBL/GenBank/DDBJ databases">
        <authorList>
            <person name="Chiriac C."/>
            <person name="Salcher M."/>
            <person name="Ghai R."/>
            <person name="Kavagutti S V."/>
        </authorList>
    </citation>
    <scope>NUCLEOTIDE SEQUENCE</scope>
</reference>
<dbReference type="CDD" id="cd03467">
    <property type="entry name" value="Rieske"/>
    <property type="match status" value="1"/>
</dbReference>
<keyword evidence="6" id="KW-0472">Membrane</keyword>
<evidence type="ECO:0000256" key="1">
    <source>
        <dbReference type="ARBA" id="ARBA00022714"/>
    </source>
</evidence>
<proteinExistence type="predicted"/>